<dbReference type="EMBL" id="JWZT01004674">
    <property type="protein sequence ID" value="KII63379.1"/>
    <property type="molecule type" value="Genomic_DNA"/>
</dbReference>
<evidence type="ECO:0000313" key="1">
    <source>
        <dbReference type="EMBL" id="KII63379.1"/>
    </source>
</evidence>
<accession>A0A0C2MG83</accession>
<dbReference type="AlphaFoldDB" id="A0A0C2MG83"/>
<sequence length="200" mass="23792">MSTNSKLNDWYFTEEFGLIEAFLRESISALRKETYIDKLKYVERLWMLEDVKTMHLSRINEDFINSIFSDCGNHLVHSFESKSSDGNGNDEFVKFKELMSCIIKSFNESNYIDADTADDFCLRLQSIEWYDPSDIARDLSIFAFWEADYIRRHNIEKNELYRRTQTFQILFRLFILIFEMKFIYKDIKSGLSGLQSIILP</sequence>
<name>A0A0C2MG83_THEKT</name>
<organism evidence="1 2">
    <name type="scientific">Thelohanellus kitauei</name>
    <name type="common">Myxosporean</name>
    <dbReference type="NCBI Taxonomy" id="669202"/>
    <lineage>
        <taxon>Eukaryota</taxon>
        <taxon>Metazoa</taxon>
        <taxon>Cnidaria</taxon>
        <taxon>Myxozoa</taxon>
        <taxon>Myxosporea</taxon>
        <taxon>Bivalvulida</taxon>
        <taxon>Platysporina</taxon>
        <taxon>Myxobolidae</taxon>
        <taxon>Thelohanellus</taxon>
    </lineage>
</organism>
<gene>
    <name evidence="1" type="ORF">RF11_12095</name>
</gene>
<evidence type="ECO:0000313" key="2">
    <source>
        <dbReference type="Proteomes" id="UP000031668"/>
    </source>
</evidence>
<comment type="caution">
    <text evidence="1">The sequence shown here is derived from an EMBL/GenBank/DDBJ whole genome shotgun (WGS) entry which is preliminary data.</text>
</comment>
<protein>
    <submittedName>
        <fullName evidence="1">Uncharacterized protein</fullName>
    </submittedName>
</protein>
<reference evidence="1 2" key="1">
    <citation type="journal article" date="2014" name="Genome Biol. Evol.">
        <title>The genome of the myxosporean Thelohanellus kitauei shows adaptations to nutrient acquisition within its fish host.</title>
        <authorList>
            <person name="Yang Y."/>
            <person name="Xiong J."/>
            <person name="Zhou Z."/>
            <person name="Huo F."/>
            <person name="Miao W."/>
            <person name="Ran C."/>
            <person name="Liu Y."/>
            <person name="Zhang J."/>
            <person name="Feng J."/>
            <person name="Wang M."/>
            <person name="Wang M."/>
            <person name="Wang L."/>
            <person name="Yao B."/>
        </authorList>
    </citation>
    <scope>NUCLEOTIDE SEQUENCE [LARGE SCALE GENOMIC DNA]</scope>
    <source>
        <strain evidence="1">Wuqing</strain>
    </source>
</reference>
<proteinExistence type="predicted"/>
<keyword evidence="2" id="KW-1185">Reference proteome</keyword>
<dbReference type="Proteomes" id="UP000031668">
    <property type="component" value="Unassembled WGS sequence"/>
</dbReference>